<dbReference type="FunFam" id="2.10.60.10:FF:000008">
    <property type="entry name" value="Serine/threonine-protein kinase receptor"/>
    <property type="match status" value="1"/>
</dbReference>
<evidence type="ECO:0000313" key="22">
    <source>
        <dbReference type="EMBL" id="NXC87993.1"/>
    </source>
</evidence>
<keyword evidence="14" id="KW-0325">Glycoprotein</keyword>
<keyword evidence="4" id="KW-0723">Serine/threonine-protein kinase</keyword>
<dbReference type="PROSITE" id="PS00107">
    <property type="entry name" value="PROTEIN_KINASE_ATP"/>
    <property type="match status" value="1"/>
</dbReference>
<comment type="caution">
    <text evidence="22">The sequence shown here is derived from an EMBL/GenBank/DDBJ whole genome shotgun (WGS) entry which is preliminary data.</text>
</comment>
<dbReference type="GO" id="GO:0030154">
    <property type="term" value="P:cell differentiation"/>
    <property type="evidence" value="ECO:0007669"/>
    <property type="project" value="UniProtKB-ARBA"/>
</dbReference>
<feature type="non-terminal residue" evidence="22">
    <location>
        <position position="1"/>
    </location>
</feature>
<keyword evidence="6 19" id="KW-0812">Transmembrane</keyword>
<feature type="domain" description="GS" evidence="21">
    <location>
        <begin position="174"/>
        <end position="203"/>
    </location>
</feature>
<evidence type="ECO:0000256" key="11">
    <source>
        <dbReference type="ARBA" id="ARBA00022989"/>
    </source>
</evidence>
<dbReference type="GO" id="GO:0070724">
    <property type="term" value="C:BMP receptor complex"/>
    <property type="evidence" value="ECO:0007669"/>
    <property type="project" value="TreeGrafter"/>
</dbReference>
<feature type="transmembrane region" description="Helical" evidence="19">
    <location>
        <begin position="121"/>
        <end position="142"/>
    </location>
</feature>
<dbReference type="FunFam" id="3.30.200.20:FF:000064">
    <property type="entry name" value="Receptor protein serine/threonine kinase"/>
    <property type="match status" value="1"/>
</dbReference>
<organism evidence="22 23">
    <name type="scientific">Tychaedon coryphoeus</name>
    <name type="common">Karoo scrub-robin</name>
    <name type="synonym">Erythropygia coryphaeus</name>
    <dbReference type="NCBI Taxonomy" id="614051"/>
    <lineage>
        <taxon>Eukaryota</taxon>
        <taxon>Metazoa</taxon>
        <taxon>Chordata</taxon>
        <taxon>Craniata</taxon>
        <taxon>Vertebrata</taxon>
        <taxon>Euteleostomi</taxon>
        <taxon>Archelosauria</taxon>
        <taxon>Archosauria</taxon>
        <taxon>Dinosauria</taxon>
        <taxon>Saurischia</taxon>
        <taxon>Theropoda</taxon>
        <taxon>Coelurosauria</taxon>
        <taxon>Aves</taxon>
        <taxon>Neognathae</taxon>
        <taxon>Neoaves</taxon>
        <taxon>Telluraves</taxon>
        <taxon>Australaves</taxon>
        <taxon>Passeriformes</taxon>
        <taxon>Muscicapidae</taxon>
        <taxon>Cercotrichas</taxon>
    </lineage>
</organism>
<keyword evidence="12 19" id="KW-0472">Membrane</keyword>
<dbReference type="Gene3D" id="3.30.200.20">
    <property type="entry name" value="Phosphorylase Kinase, domain 1"/>
    <property type="match status" value="1"/>
</dbReference>
<evidence type="ECO:0000259" key="20">
    <source>
        <dbReference type="PROSITE" id="PS50011"/>
    </source>
</evidence>
<accession>A0A851R8C8</accession>
<dbReference type="AlphaFoldDB" id="A0A851R8C8"/>
<keyword evidence="23" id="KW-1185">Reference proteome</keyword>
<evidence type="ECO:0000256" key="19">
    <source>
        <dbReference type="SAM" id="Phobius"/>
    </source>
</evidence>
<gene>
    <name evidence="22" type="primary">Acvr1</name>
    <name evidence="22" type="ORF">CERCOR_R13712</name>
</gene>
<dbReference type="InterPro" id="IPR017441">
    <property type="entry name" value="Protein_kinase_ATP_BS"/>
</dbReference>
<dbReference type="SUPFAM" id="SSF57302">
    <property type="entry name" value="Snake toxin-like"/>
    <property type="match status" value="1"/>
</dbReference>
<keyword evidence="11 19" id="KW-1133">Transmembrane helix</keyword>
<keyword evidence="8 18" id="KW-0547">Nucleotide-binding</keyword>
<keyword evidence="5" id="KW-0808">Transferase</keyword>
<keyword evidence="10 18" id="KW-0067">ATP-binding</keyword>
<evidence type="ECO:0000256" key="15">
    <source>
        <dbReference type="ARBA" id="ARBA00023211"/>
    </source>
</evidence>
<dbReference type="Pfam" id="PF01064">
    <property type="entry name" value="Activin_recp"/>
    <property type="match status" value="1"/>
</dbReference>
<dbReference type="Proteomes" id="UP000631545">
    <property type="component" value="Unassembled WGS sequence"/>
</dbReference>
<evidence type="ECO:0000256" key="10">
    <source>
        <dbReference type="ARBA" id="ARBA00022840"/>
    </source>
</evidence>
<evidence type="ECO:0000256" key="6">
    <source>
        <dbReference type="ARBA" id="ARBA00022692"/>
    </source>
</evidence>
<dbReference type="SUPFAM" id="SSF56112">
    <property type="entry name" value="Protein kinase-like (PK-like)"/>
    <property type="match status" value="2"/>
</dbReference>
<keyword evidence="13" id="KW-0675">Receptor</keyword>
<dbReference type="InterPro" id="IPR011009">
    <property type="entry name" value="Kinase-like_dom_sf"/>
</dbReference>
<dbReference type="PANTHER" id="PTHR23255:SF69">
    <property type="entry name" value="ACTIVIN RECEPTOR TYPE-1"/>
    <property type="match status" value="1"/>
</dbReference>
<evidence type="ECO:0000256" key="5">
    <source>
        <dbReference type="ARBA" id="ARBA00022679"/>
    </source>
</evidence>
<dbReference type="InterPro" id="IPR003605">
    <property type="entry name" value="GS_dom"/>
</dbReference>
<proteinExistence type="inferred from homology"/>
<dbReference type="InterPro" id="IPR000472">
    <property type="entry name" value="Activin_recp"/>
</dbReference>
<dbReference type="CDD" id="cd23535">
    <property type="entry name" value="TFP_LU_ECD_ALK2"/>
    <property type="match status" value="1"/>
</dbReference>
<evidence type="ECO:0000256" key="14">
    <source>
        <dbReference type="ARBA" id="ARBA00023180"/>
    </source>
</evidence>
<comment type="subcellular location">
    <subcellularLocation>
        <location evidence="1">Membrane</location>
        <topology evidence="1">Single-pass type I membrane protein</topology>
    </subcellularLocation>
</comment>
<keyword evidence="7" id="KW-0732">Signal</keyword>
<sequence>VVHGVMILPVLMVMAFPSPSWQDDERKLKMVPYECVCEGISCGNGDRCQGQRCFASLSINDGAKVYQKGCFQVYEQRKMTCKTPPSPNQAVECCQGHLCNMNITAQLPSSKGESFIHQQCLWTGSWGLALVCFFSAVAVLIIRRIQKNHMERLNSRDAEYGTIEGLIASNVGDSTLADLLDHSCTSGSGSGLPFLVQRTVARQITLVECVGKGRYGEVWRGQWQGENVAVKIFSSRDEKSWFRETELYNTVLLRHENILGNCCSGAVLRSPAIQCLVSVPAVLGQSWRSPAIHCLVSVPALPFTAWFLPLLFWGSPEEPCHSGGCSWALGLCRRDSAVAVLCPAGLAVMHSQSTNQLDVGNNPRVGTKRYMAPEVLDESIQADCFDSYKRVDIWAFGLVLWEVARRMVSNGIVEDYKPPFYDLVPNDPSFEDMRKVVCVDQQRPNIPNRWFSDPTLTSLAKLMKECWYQNPSARLTALRIKKTLTKIDNSLDKLKADC</sequence>
<dbReference type="GO" id="GO:0007179">
    <property type="term" value="P:transforming growth factor beta receptor signaling pathway"/>
    <property type="evidence" value="ECO:0007669"/>
    <property type="project" value="TreeGrafter"/>
</dbReference>
<evidence type="ECO:0000256" key="8">
    <source>
        <dbReference type="ARBA" id="ARBA00022741"/>
    </source>
</evidence>
<keyword evidence="9" id="KW-0418">Kinase</keyword>
<dbReference type="Gene3D" id="2.10.60.10">
    <property type="entry name" value="CD59"/>
    <property type="match status" value="1"/>
</dbReference>
<dbReference type="Pfam" id="PF08515">
    <property type="entry name" value="TGF_beta_GS"/>
    <property type="match status" value="1"/>
</dbReference>
<evidence type="ECO:0000256" key="13">
    <source>
        <dbReference type="ARBA" id="ARBA00023170"/>
    </source>
</evidence>
<evidence type="ECO:0000256" key="2">
    <source>
        <dbReference type="ARBA" id="ARBA00009605"/>
    </source>
</evidence>
<dbReference type="GO" id="GO:0005524">
    <property type="term" value="F:ATP binding"/>
    <property type="evidence" value="ECO:0007669"/>
    <property type="project" value="UniProtKB-UniRule"/>
</dbReference>
<dbReference type="Gene3D" id="1.10.510.10">
    <property type="entry name" value="Transferase(Phosphotransferase) domain 1"/>
    <property type="match status" value="1"/>
</dbReference>
<evidence type="ECO:0000256" key="17">
    <source>
        <dbReference type="ARBA" id="ARBA00041365"/>
    </source>
</evidence>
<evidence type="ECO:0000259" key="21">
    <source>
        <dbReference type="PROSITE" id="PS51256"/>
    </source>
</evidence>
<evidence type="ECO:0000256" key="7">
    <source>
        <dbReference type="ARBA" id="ARBA00022729"/>
    </source>
</evidence>
<evidence type="ECO:0000256" key="12">
    <source>
        <dbReference type="ARBA" id="ARBA00023136"/>
    </source>
</evidence>
<evidence type="ECO:0000313" key="23">
    <source>
        <dbReference type="Proteomes" id="UP000631545"/>
    </source>
</evidence>
<keyword evidence="15" id="KW-0464">Manganese</keyword>
<dbReference type="InterPro" id="IPR045860">
    <property type="entry name" value="Snake_toxin-like_sf"/>
</dbReference>
<dbReference type="GO" id="GO:0004675">
    <property type="term" value="F:transmembrane receptor protein serine/threonine kinase activity"/>
    <property type="evidence" value="ECO:0007669"/>
    <property type="project" value="UniProtKB-EC"/>
</dbReference>
<dbReference type="InterPro" id="IPR000719">
    <property type="entry name" value="Prot_kinase_dom"/>
</dbReference>
<evidence type="ECO:0000256" key="3">
    <source>
        <dbReference type="ARBA" id="ARBA00012401"/>
    </source>
</evidence>
<dbReference type="PROSITE" id="PS50011">
    <property type="entry name" value="PROTEIN_KINASE_DOM"/>
    <property type="match status" value="1"/>
</dbReference>
<comment type="similarity">
    <text evidence="2">Belongs to the protein kinase superfamily. TKL Ser/Thr protein kinase family. TGFB receptor subfamily.</text>
</comment>
<dbReference type="PANTHER" id="PTHR23255">
    <property type="entry name" value="TRANSFORMING GROWTH FACTOR-BETA RECEPTOR TYPE I AND II"/>
    <property type="match status" value="1"/>
</dbReference>
<evidence type="ECO:0000256" key="9">
    <source>
        <dbReference type="ARBA" id="ARBA00022777"/>
    </source>
</evidence>
<dbReference type="PROSITE" id="PS51256">
    <property type="entry name" value="GS"/>
    <property type="match status" value="1"/>
</dbReference>
<dbReference type="EMBL" id="WBND01000646">
    <property type="protein sequence ID" value="NXC87993.1"/>
    <property type="molecule type" value="Genomic_DNA"/>
</dbReference>
<evidence type="ECO:0000256" key="18">
    <source>
        <dbReference type="PROSITE-ProRule" id="PRU10141"/>
    </source>
</evidence>
<feature type="binding site" evidence="18">
    <location>
        <position position="231"/>
    </location>
    <ligand>
        <name>ATP</name>
        <dbReference type="ChEBI" id="CHEBI:30616"/>
    </ligand>
</feature>
<dbReference type="GO" id="GO:0046872">
    <property type="term" value="F:metal ion binding"/>
    <property type="evidence" value="ECO:0007669"/>
    <property type="project" value="UniProtKB-KW"/>
</dbReference>
<feature type="non-terminal residue" evidence="22">
    <location>
        <position position="498"/>
    </location>
</feature>
<evidence type="ECO:0000256" key="1">
    <source>
        <dbReference type="ARBA" id="ARBA00004479"/>
    </source>
</evidence>
<dbReference type="SMART" id="SM00467">
    <property type="entry name" value="GS"/>
    <property type="match status" value="1"/>
</dbReference>
<evidence type="ECO:0000256" key="4">
    <source>
        <dbReference type="ARBA" id="ARBA00022527"/>
    </source>
</evidence>
<dbReference type="Pfam" id="PF00069">
    <property type="entry name" value="Pkinase"/>
    <property type="match status" value="1"/>
</dbReference>
<protein>
    <recommendedName>
        <fullName evidence="16">Activin receptor type-1</fullName>
        <ecNumber evidence="3">2.7.11.30</ecNumber>
    </recommendedName>
    <alternativeName>
        <fullName evidence="17">Activin receptor type I</fullName>
    </alternativeName>
</protein>
<dbReference type="EC" id="2.7.11.30" evidence="3"/>
<name>A0A851R8C8_TYCCO</name>
<feature type="domain" description="Protein kinase" evidence="20">
    <location>
        <begin position="204"/>
        <end position="491"/>
    </location>
</feature>
<evidence type="ECO:0000256" key="16">
    <source>
        <dbReference type="ARBA" id="ARBA00039914"/>
    </source>
</evidence>
<dbReference type="GO" id="GO:0007507">
    <property type="term" value="P:heart development"/>
    <property type="evidence" value="ECO:0007669"/>
    <property type="project" value="TreeGrafter"/>
</dbReference>
<dbReference type="InterPro" id="IPR000333">
    <property type="entry name" value="TGFB_receptor"/>
</dbReference>
<reference evidence="22" key="1">
    <citation type="submission" date="2019-09" db="EMBL/GenBank/DDBJ databases">
        <title>Bird 10,000 Genomes (B10K) Project - Family phase.</title>
        <authorList>
            <person name="Zhang G."/>
        </authorList>
    </citation>
    <scope>NUCLEOTIDE SEQUENCE</scope>
    <source>
        <strain evidence="22">OUT-0024</strain>
        <tissue evidence="22">Muscle</tissue>
    </source>
</reference>